<keyword evidence="8" id="KW-0460">Magnesium</keyword>
<name>A0ABP7R621_9BURK</name>
<comment type="pathway">
    <text evidence="2">Metabolic intermediate metabolism; propanoyl-CoA degradation; succinyl-CoA from propanoyl-CoA: step 1/3.</text>
</comment>
<dbReference type="PROSITE" id="PS50975">
    <property type="entry name" value="ATP_GRASP"/>
    <property type="match status" value="1"/>
</dbReference>
<comment type="catalytic activity">
    <reaction evidence="13">
        <text>propanoyl-CoA + hydrogencarbonate + ATP = (S)-methylmalonyl-CoA + ADP + phosphate + H(+)</text>
        <dbReference type="Rhea" id="RHEA:23720"/>
        <dbReference type="ChEBI" id="CHEBI:15378"/>
        <dbReference type="ChEBI" id="CHEBI:17544"/>
        <dbReference type="ChEBI" id="CHEBI:30616"/>
        <dbReference type="ChEBI" id="CHEBI:43474"/>
        <dbReference type="ChEBI" id="CHEBI:57327"/>
        <dbReference type="ChEBI" id="CHEBI:57392"/>
        <dbReference type="ChEBI" id="CHEBI:456216"/>
        <dbReference type="EC" id="6.4.1.3"/>
    </reaction>
    <physiologicalReaction direction="left-to-right" evidence="13">
        <dbReference type="Rhea" id="RHEA:23721"/>
    </physiologicalReaction>
</comment>
<evidence type="ECO:0000256" key="1">
    <source>
        <dbReference type="ARBA" id="ARBA00001953"/>
    </source>
</evidence>
<dbReference type="Pfam" id="PF00289">
    <property type="entry name" value="Biotin_carb_N"/>
    <property type="match status" value="1"/>
</dbReference>
<protein>
    <recommendedName>
        <fullName evidence="3">propionyl-CoA carboxylase</fullName>
        <ecNumber evidence="3">6.4.1.3</ecNumber>
    </recommendedName>
</protein>
<evidence type="ECO:0000259" key="16">
    <source>
        <dbReference type="PROSITE" id="PS50975"/>
    </source>
</evidence>
<dbReference type="PANTHER" id="PTHR18866:SF33">
    <property type="entry name" value="METHYLCROTONOYL-COA CARBOXYLASE SUBUNIT ALPHA, MITOCHONDRIAL-RELATED"/>
    <property type="match status" value="1"/>
</dbReference>
<dbReference type="Gene3D" id="3.30.700.30">
    <property type="match status" value="1"/>
</dbReference>
<keyword evidence="9" id="KW-0442">Lipid degradation</keyword>
<dbReference type="Pfam" id="PF02785">
    <property type="entry name" value="Biotin_carb_C"/>
    <property type="match status" value="1"/>
</dbReference>
<dbReference type="EC" id="6.4.1.3" evidence="3"/>
<evidence type="ECO:0000256" key="2">
    <source>
        <dbReference type="ARBA" id="ARBA00005060"/>
    </source>
</evidence>
<evidence type="ECO:0000256" key="9">
    <source>
        <dbReference type="ARBA" id="ARBA00022963"/>
    </source>
</evidence>
<sequence>MGIKTVAVYSDADKDARHVKLADEAVHIGAPPSRESYLVADRIIAAAKQTGAQAIHPGYGFLSENEAFAKRVEEEGLAFIGPKHYSIAAMGDKIASKKLAQEAGVSCIPGYNEAIETPEHAVEIAKGIGYPVMIKASAGGGGKGLRVAFNDKEAHEGFTSCRNEARNSFGDDRVFIEKFVQEPRHIEIQVLGDSFGNVVYLNERECSIQRRHQKVIEEAPSPFISDATRKAMGEQAVQLAKAVKYQSAGTVEFVVGKDQDFYFLEMNTRLQVEHPVTECITGLDLVELMIRVAAGQKLPIAQQDVKREGWAIECRINAEDPFRNFLPSTGRLVRFAPPPQTMFQAEPEKKYGVRVDTGVYEGGEIPMFYDSMIAKLIVHGVDRNDAITKMRAALNGFAIRGISSSIPFQAALLAHPDFVNGNFNTGFIAEHYSHGFVAEDVPHEDPDFLIALAAYMHRRYRARATGISGQLSGHEVQVGEEFVVVSLGHEGRHQYYPLSVTDFESDSGSSIVHLNGKDYRISSTAHLGSIRIQGACNGQGFTAQIERGLPKNPLALRVMHNGTQVDTLVLTPRRAELFKLMPYKAPPDMSKFLLSPMPGLLVDVAVQPGQKVQAGEKLAVIEAMKMENILFAAQDGVVGKIAAGKGDSLAVDEVILEFE</sequence>
<evidence type="ECO:0000313" key="19">
    <source>
        <dbReference type="Proteomes" id="UP001501627"/>
    </source>
</evidence>
<comment type="cofactor">
    <cofactor evidence="1">
        <name>biotin</name>
        <dbReference type="ChEBI" id="CHEBI:57586"/>
    </cofactor>
</comment>
<dbReference type="InterPro" id="IPR050856">
    <property type="entry name" value="Biotin_carboxylase_complex"/>
</dbReference>
<dbReference type="InterPro" id="IPR005479">
    <property type="entry name" value="CPAse_ATP-bd"/>
</dbReference>
<dbReference type="Pfam" id="PF02786">
    <property type="entry name" value="CPSase_L_D2"/>
    <property type="match status" value="1"/>
</dbReference>
<dbReference type="Gene3D" id="3.30.470.20">
    <property type="entry name" value="ATP-grasp fold, B domain"/>
    <property type="match status" value="1"/>
</dbReference>
<evidence type="ECO:0000259" key="17">
    <source>
        <dbReference type="PROSITE" id="PS50979"/>
    </source>
</evidence>
<keyword evidence="12" id="KW-0092">Biotin</keyword>
<dbReference type="Gene3D" id="2.40.50.100">
    <property type="match status" value="1"/>
</dbReference>
<dbReference type="SUPFAM" id="SSF51230">
    <property type="entry name" value="Single hybrid motif"/>
    <property type="match status" value="1"/>
</dbReference>
<dbReference type="CDD" id="cd06850">
    <property type="entry name" value="biotinyl_domain"/>
    <property type="match status" value="1"/>
</dbReference>
<dbReference type="PROSITE" id="PS00867">
    <property type="entry name" value="CPSASE_2"/>
    <property type="match status" value="1"/>
</dbReference>
<dbReference type="PROSITE" id="PS50968">
    <property type="entry name" value="BIOTINYL_LIPOYL"/>
    <property type="match status" value="1"/>
</dbReference>
<dbReference type="InterPro" id="IPR041265">
    <property type="entry name" value="PCC_BT"/>
</dbReference>
<evidence type="ECO:0000259" key="15">
    <source>
        <dbReference type="PROSITE" id="PS50968"/>
    </source>
</evidence>
<dbReference type="PANTHER" id="PTHR18866">
    <property type="entry name" value="CARBOXYLASE:PYRUVATE/ACETYL-COA/PROPIONYL-COA CARBOXYLASE"/>
    <property type="match status" value="1"/>
</dbReference>
<dbReference type="Pfam" id="PF18140">
    <property type="entry name" value="PCC_BT"/>
    <property type="match status" value="1"/>
</dbReference>
<dbReference type="InterPro" id="IPR011053">
    <property type="entry name" value="Single_hybrid_motif"/>
</dbReference>
<dbReference type="PROSITE" id="PS50979">
    <property type="entry name" value="BC"/>
    <property type="match status" value="1"/>
</dbReference>
<evidence type="ECO:0000256" key="5">
    <source>
        <dbReference type="ARBA" id="ARBA00022723"/>
    </source>
</evidence>
<dbReference type="SUPFAM" id="SSF52440">
    <property type="entry name" value="PreATP-grasp domain"/>
    <property type="match status" value="1"/>
</dbReference>
<dbReference type="InterPro" id="IPR016185">
    <property type="entry name" value="PreATP-grasp_dom_sf"/>
</dbReference>
<proteinExistence type="predicted"/>
<evidence type="ECO:0000256" key="12">
    <source>
        <dbReference type="ARBA" id="ARBA00023267"/>
    </source>
</evidence>
<dbReference type="InterPro" id="IPR001882">
    <property type="entry name" value="Biotin_BS"/>
</dbReference>
<comment type="caution">
    <text evidence="18">The sequence shown here is derived from an EMBL/GenBank/DDBJ whole genome shotgun (WGS) entry which is preliminary data.</text>
</comment>
<evidence type="ECO:0000256" key="4">
    <source>
        <dbReference type="ARBA" id="ARBA00022598"/>
    </source>
</evidence>
<evidence type="ECO:0000256" key="13">
    <source>
        <dbReference type="ARBA" id="ARBA00049495"/>
    </source>
</evidence>
<dbReference type="InterPro" id="IPR000089">
    <property type="entry name" value="Biotin_lipoyl"/>
</dbReference>
<dbReference type="InterPro" id="IPR005482">
    <property type="entry name" value="Biotin_COase_C"/>
</dbReference>
<keyword evidence="11" id="KW-0464">Manganese</keyword>
<dbReference type="Pfam" id="PF00364">
    <property type="entry name" value="Biotin_lipoyl"/>
    <property type="match status" value="1"/>
</dbReference>
<evidence type="ECO:0000313" key="18">
    <source>
        <dbReference type="EMBL" id="GAA3992240.1"/>
    </source>
</evidence>
<accession>A0ABP7R621</accession>
<evidence type="ECO:0000256" key="10">
    <source>
        <dbReference type="ARBA" id="ARBA00023098"/>
    </source>
</evidence>
<evidence type="ECO:0000256" key="8">
    <source>
        <dbReference type="ARBA" id="ARBA00022842"/>
    </source>
</evidence>
<keyword evidence="7 14" id="KW-0067">ATP-binding</keyword>
<feature type="domain" description="ATP-grasp" evidence="16">
    <location>
        <begin position="97"/>
        <end position="294"/>
    </location>
</feature>
<evidence type="ECO:0000256" key="7">
    <source>
        <dbReference type="ARBA" id="ARBA00022840"/>
    </source>
</evidence>
<dbReference type="InterPro" id="IPR011761">
    <property type="entry name" value="ATP-grasp"/>
</dbReference>
<dbReference type="InterPro" id="IPR011054">
    <property type="entry name" value="Rudment_hybrid_motif"/>
</dbReference>
<gene>
    <name evidence="18" type="ORF">GCM10022279_14340</name>
</gene>
<dbReference type="PROSITE" id="PS00188">
    <property type="entry name" value="BIOTIN"/>
    <property type="match status" value="1"/>
</dbReference>
<dbReference type="EMBL" id="BAABBP010000010">
    <property type="protein sequence ID" value="GAA3992240.1"/>
    <property type="molecule type" value="Genomic_DNA"/>
</dbReference>
<dbReference type="InterPro" id="IPR011764">
    <property type="entry name" value="Biotin_carboxylation_dom"/>
</dbReference>
<dbReference type="PROSITE" id="PS00866">
    <property type="entry name" value="CPSASE_1"/>
    <property type="match status" value="1"/>
</dbReference>
<keyword evidence="6 14" id="KW-0547">Nucleotide-binding</keyword>
<evidence type="ECO:0000256" key="6">
    <source>
        <dbReference type="ARBA" id="ARBA00022741"/>
    </source>
</evidence>
<keyword evidence="10" id="KW-0443">Lipid metabolism</keyword>
<keyword evidence="19" id="KW-1185">Reference proteome</keyword>
<dbReference type="SUPFAM" id="SSF56059">
    <property type="entry name" value="Glutathione synthetase ATP-binding domain-like"/>
    <property type="match status" value="1"/>
</dbReference>
<dbReference type="Proteomes" id="UP001501627">
    <property type="component" value="Unassembled WGS sequence"/>
</dbReference>
<evidence type="ECO:0000256" key="3">
    <source>
        <dbReference type="ARBA" id="ARBA00013050"/>
    </source>
</evidence>
<dbReference type="InterPro" id="IPR005481">
    <property type="entry name" value="BC-like_N"/>
</dbReference>
<reference evidence="19" key="1">
    <citation type="journal article" date="2019" name="Int. J. Syst. Evol. Microbiol.">
        <title>The Global Catalogue of Microorganisms (GCM) 10K type strain sequencing project: providing services to taxonomists for standard genome sequencing and annotation.</title>
        <authorList>
            <consortium name="The Broad Institute Genomics Platform"/>
            <consortium name="The Broad Institute Genome Sequencing Center for Infectious Disease"/>
            <person name="Wu L."/>
            <person name="Ma J."/>
        </authorList>
    </citation>
    <scope>NUCLEOTIDE SEQUENCE [LARGE SCALE GENOMIC DNA]</scope>
    <source>
        <strain evidence="19">JCM 17561</strain>
    </source>
</reference>
<feature type="domain" description="Lipoyl-binding" evidence="15">
    <location>
        <begin position="584"/>
        <end position="659"/>
    </location>
</feature>
<keyword evidence="5" id="KW-0479">Metal-binding</keyword>
<dbReference type="SUPFAM" id="SSF51246">
    <property type="entry name" value="Rudiment single hybrid motif"/>
    <property type="match status" value="1"/>
</dbReference>
<keyword evidence="4" id="KW-0436">Ligase</keyword>
<evidence type="ECO:0000256" key="14">
    <source>
        <dbReference type="PROSITE-ProRule" id="PRU00409"/>
    </source>
</evidence>
<evidence type="ECO:0000256" key="11">
    <source>
        <dbReference type="ARBA" id="ARBA00023211"/>
    </source>
</evidence>
<dbReference type="NCBIfam" id="NF006367">
    <property type="entry name" value="PRK08591.1"/>
    <property type="match status" value="1"/>
</dbReference>
<organism evidence="18 19">
    <name type="scientific">Comamonas faecalis</name>
    <dbReference type="NCBI Taxonomy" id="1387849"/>
    <lineage>
        <taxon>Bacteria</taxon>
        <taxon>Pseudomonadati</taxon>
        <taxon>Pseudomonadota</taxon>
        <taxon>Betaproteobacteria</taxon>
        <taxon>Burkholderiales</taxon>
        <taxon>Comamonadaceae</taxon>
        <taxon>Comamonas</taxon>
    </lineage>
</organism>
<dbReference type="SMART" id="SM00878">
    <property type="entry name" value="Biotin_carb_C"/>
    <property type="match status" value="1"/>
</dbReference>
<feature type="domain" description="Biotin carboxylation" evidence="17">
    <location>
        <begin position="1"/>
        <end position="433"/>
    </location>
</feature>